<dbReference type="InParanoid" id="A0A3P8WW12"/>
<dbReference type="SUPFAM" id="SSF57586">
    <property type="entry name" value="TNF receptor-like"/>
    <property type="match status" value="1"/>
</dbReference>
<dbReference type="GO" id="GO:0002244">
    <property type="term" value="P:hematopoietic progenitor cell differentiation"/>
    <property type="evidence" value="ECO:0007669"/>
    <property type="project" value="TreeGrafter"/>
</dbReference>
<dbReference type="AlphaFoldDB" id="A0A3P8WW12"/>
<dbReference type="PANTHER" id="PTHR15511:SF2">
    <property type="entry name" value="TUMOR NECROSIS FACTOR RECEPTOR SUPERFAMILY MEMBER 13B"/>
    <property type="match status" value="1"/>
</dbReference>
<accession>A0A3P8WW12</accession>
<evidence type="ECO:0000256" key="1">
    <source>
        <dbReference type="SAM" id="MobiDB-lite"/>
    </source>
</evidence>
<dbReference type="Ensembl" id="ENSCSET00000032048.1">
    <property type="protein sequence ID" value="ENSCSEP00000031638.1"/>
    <property type="gene ID" value="ENSCSEG00000020268.1"/>
</dbReference>
<keyword evidence="2" id="KW-0812">Transmembrane</keyword>
<dbReference type="InterPro" id="IPR015384">
    <property type="entry name" value="TACI_Cys-rich-dom"/>
</dbReference>
<dbReference type="KEGG" id="csem:107988831"/>
<feature type="transmembrane region" description="Helical" evidence="2">
    <location>
        <begin position="115"/>
        <end position="140"/>
    </location>
</feature>
<dbReference type="GeneID" id="107988831"/>
<dbReference type="CTD" id="23495"/>
<proteinExistence type="predicted"/>
<dbReference type="InterPro" id="IPR022317">
    <property type="entry name" value="TNFR_13B"/>
</dbReference>
<dbReference type="PROSITE" id="PS00652">
    <property type="entry name" value="TNFR_NGFR_1"/>
    <property type="match status" value="1"/>
</dbReference>
<evidence type="ECO:0000313" key="5">
    <source>
        <dbReference type="Proteomes" id="UP000265120"/>
    </source>
</evidence>
<keyword evidence="2" id="KW-1133">Transmembrane helix</keyword>
<dbReference type="GO" id="GO:0001782">
    <property type="term" value="P:B cell homeostasis"/>
    <property type="evidence" value="ECO:0007669"/>
    <property type="project" value="TreeGrafter"/>
</dbReference>
<evidence type="ECO:0000259" key="3">
    <source>
        <dbReference type="PROSITE" id="PS00652"/>
    </source>
</evidence>
<evidence type="ECO:0000256" key="2">
    <source>
        <dbReference type="SAM" id="Phobius"/>
    </source>
</evidence>
<evidence type="ECO:0000313" key="4">
    <source>
        <dbReference type="Ensembl" id="ENSCSEP00000031638.1"/>
    </source>
</evidence>
<reference evidence="4" key="2">
    <citation type="submission" date="2025-08" db="UniProtKB">
        <authorList>
            <consortium name="Ensembl"/>
        </authorList>
    </citation>
    <scope>IDENTIFICATION</scope>
</reference>
<dbReference type="Pfam" id="PF09305">
    <property type="entry name" value="TACI-CRD2"/>
    <property type="match status" value="2"/>
</dbReference>
<dbReference type="PANTHER" id="PTHR15511">
    <property type="entry name" value="TUMOR NECROSIS FACTOR RECEPTOR SUPERFAMILY MEMBER 13B"/>
    <property type="match status" value="1"/>
</dbReference>
<keyword evidence="5" id="KW-1185">Reference proteome</keyword>
<dbReference type="GeneTree" id="ENSGT00940000173159"/>
<feature type="region of interest" description="Disordered" evidence="1">
    <location>
        <begin position="154"/>
        <end position="180"/>
    </location>
</feature>
<reference evidence="4 5" key="1">
    <citation type="journal article" date="2014" name="Nat. Genet.">
        <title>Whole-genome sequence of a flatfish provides insights into ZW sex chromosome evolution and adaptation to a benthic lifestyle.</title>
        <authorList>
            <person name="Chen S."/>
            <person name="Zhang G."/>
            <person name="Shao C."/>
            <person name="Huang Q."/>
            <person name="Liu G."/>
            <person name="Zhang P."/>
            <person name="Song W."/>
            <person name="An N."/>
            <person name="Chalopin D."/>
            <person name="Volff J.N."/>
            <person name="Hong Y."/>
            <person name="Li Q."/>
            <person name="Sha Z."/>
            <person name="Zhou H."/>
            <person name="Xie M."/>
            <person name="Yu Q."/>
            <person name="Liu Y."/>
            <person name="Xiang H."/>
            <person name="Wang N."/>
            <person name="Wu K."/>
            <person name="Yang C."/>
            <person name="Zhou Q."/>
            <person name="Liao X."/>
            <person name="Yang L."/>
            <person name="Hu Q."/>
            <person name="Zhang J."/>
            <person name="Meng L."/>
            <person name="Jin L."/>
            <person name="Tian Y."/>
            <person name="Lian J."/>
            <person name="Yang J."/>
            <person name="Miao G."/>
            <person name="Liu S."/>
            <person name="Liang Z."/>
            <person name="Yan F."/>
            <person name="Li Y."/>
            <person name="Sun B."/>
            <person name="Zhang H."/>
            <person name="Zhang J."/>
            <person name="Zhu Y."/>
            <person name="Du M."/>
            <person name="Zhao Y."/>
            <person name="Schartl M."/>
            <person name="Tang Q."/>
            <person name="Wang J."/>
        </authorList>
    </citation>
    <scope>NUCLEOTIDE SEQUENCE</scope>
</reference>
<protein>
    <submittedName>
        <fullName evidence="4">TNF receptor superfamily member 13B</fullName>
    </submittedName>
</protein>
<dbReference type="GO" id="GO:0030889">
    <property type="term" value="P:negative regulation of B cell proliferation"/>
    <property type="evidence" value="ECO:0007669"/>
    <property type="project" value="TreeGrafter"/>
</dbReference>
<feature type="domain" description="TNFR-Cys" evidence="3">
    <location>
        <begin position="5"/>
        <end position="43"/>
    </location>
</feature>
<reference evidence="4" key="3">
    <citation type="submission" date="2025-09" db="UniProtKB">
        <authorList>
            <consortium name="Ensembl"/>
        </authorList>
    </citation>
    <scope>IDENTIFICATION</scope>
</reference>
<dbReference type="InterPro" id="IPR001368">
    <property type="entry name" value="TNFR/NGFR_Cys_rich_reg"/>
</dbReference>
<name>A0A3P8WW12_CYNSE</name>
<dbReference type="RefSeq" id="XP_016889496.1">
    <property type="nucleotide sequence ID" value="XM_017034007.2"/>
</dbReference>
<organism evidence="4 5">
    <name type="scientific">Cynoglossus semilaevis</name>
    <name type="common">Tongue sole</name>
    <dbReference type="NCBI Taxonomy" id="244447"/>
    <lineage>
        <taxon>Eukaryota</taxon>
        <taxon>Metazoa</taxon>
        <taxon>Chordata</taxon>
        <taxon>Craniata</taxon>
        <taxon>Vertebrata</taxon>
        <taxon>Euteleostomi</taxon>
        <taxon>Actinopterygii</taxon>
        <taxon>Neopterygii</taxon>
        <taxon>Teleostei</taxon>
        <taxon>Neoteleostei</taxon>
        <taxon>Acanthomorphata</taxon>
        <taxon>Carangaria</taxon>
        <taxon>Pleuronectiformes</taxon>
        <taxon>Pleuronectoidei</taxon>
        <taxon>Cynoglossidae</taxon>
        <taxon>Cynoglossinae</taxon>
        <taxon>Cynoglossus</taxon>
    </lineage>
</organism>
<dbReference type="STRING" id="244447.ENSCSEP00000031638"/>
<keyword evidence="2" id="KW-0472">Membrane</keyword>
<dbReference type="OrthoDB" id="9934669at2759"/>
<feature type="region of interest" description="Disordered" evidence="1">
    <location>
        <begin position="219"/>
        <end position="258"/>
    </location>
</feature>
<dbReference type="GO" id="GO:0005886">
    <property type="term" value="C:plasma membrane"/>
    <property type="evidence" value="ECO:0007669"/>
    <property type="project" value="InterPro"/>
</dbReference>
<sequence length="279" mass="30619">MGGRCPEGQFKDSLLRKCAHCNLICQQKPVVNKCSSFCESAQCRQRPGHYYDGLLKKCVKCAEVCGRHPAQCSDHCVTPGPATSPLLTSKPLRVTSHLPTSSDLSTPVLAESPTLLLYSLLALSLLLLFSSLSIALTVILRRYRTKASHLAVKTVKQNHRRHKQHGEEVGRSPGKAIQTSRADTAAASDLYADSEPLSESSPTETCVCVHCFPDLKALGQGHDRPPRTQSSLYEKNKPLWRNESLHTSENQDLGGGDGTEMNSICSLKNISVFHKEWKA</sequence>
<dbReference type="Gene3D" id="4.10.1290.10">
    <property type="entry name" value="Tumor necrosis factor receptor superfamily"/>
    <property type="match status" value="2"/>
</dbReference>
<dbReference type="Proteomes" id="UP000265120">
    <property type="component" value="Chromosome 8"/>
</dbReference>